<evidence type="ECO:0000313" key="7">
    <source>
        <dbReference type="EMBL" id="CAG8733673.1"/>
    </source>
</evidence>
<dbReference type="AlphaFoldDB" id="A0A9N9NFS6"/>
<dbReference type="PANTHER" id="PTHR12144">
    <property type="entry name" value="NEGATIVE ELONGATION FACTOR D"/>
    <property type="match status" value="1"/>
</dbReference>
<dbReference type="GO" id="GO:0034244">
    <property type="term" value="P:negative regulation of transcription elongation by RNA polymerase II"/>
    <property type="evidence" value="ECO:0007669"/>
    <property type="project" value="TreeGrafter"/>
</dbReference>
<evidence type="ECO:0000313" key="8">
    <source>
        <dbReference type="Proteomes" id="UP000789375"/>
    </source>
</evidence>
<dbReference type="GO" id="GO:0003723">
    <property type="term" value="F:RNA binding"/>
    <property type="evidence" value="ECO:0007669"/>
    <property type="project" value="TreeGrafter"/>
</dbReference>
<accession>A0A9N9NFS6</accession>
<feature type="non-terminal residue" evidence="7">
    <location>
        <position position="257"/>
    </location>
</feature>
<proteinExistence type="inferred from homology"/>
<reference evidence="7" key="1">
    <citation type="submission" date="2021-06" db="EMBL/GenBank/DDBJ databases">
        <authorList>
            <person name="Kallberg Y."/>
            <person name="Tangrot J."/>
            <person name="Rosling A."/>
        </authorList>
    </citation>
    <scope>NUCLEOTIDE SEQUENCE</scope>
    <source>
        <strain evidence="7">87-6 pot B 2015</strain>
    </source>
</reference>
<evidence type="ECO:0000256" key="1">
    <source>
        <dbReference type="ARBA" id="ARBA00004123"/>
    </source>
</evidence>
<gene>
    <name evidence="7" type="ORF">FMOSSE_LOCUS15768</name>
</gene>
<sequence>NDLVVTLRNLLSAPPTTIATAILHIPPTPGDVVELHKHYNSATPPSPIFLRDPQLLYWLLNNIFVPSDKNKNLKQDLKEKYLYLAAFASSARELTNGEIDSSQVDSTFTTLKKLEAAVSRKGATTTEFGSIVKEILEYMDTPVASMALIFWIKHILRDTSFYEKHFKHHEVPIPHLLLEEIAFRHPYQRTHVFNAFKAELESNSLKLTPEIMLGLRQQLLDRMIYLIQLGFVIQVVSYIEKQARKLDEKLLIYFVKK</sequence>
<organism evidence="7 8">
    <name type="scientific">Funneliformis mosseae</name>
    <name type="common">Endomycorrhizal fungus</name>
    <name type="synonym">Glomus mosseae</name>
    <dbReference type="NCBI Taxonomy" id="27381"/>
    <lineage>
        <taxon>Eukaryota</taxon>
        <taxon>Fungi</taxon>
        <taxon>Fungi incertae sedis</taxon>
        <taxon>Mucoromycota</taxon>
        <taxon>Glomeromycotina</taxon>
        <taxon>Glomeromycetes</taxon>
        <taxon>Glomerales</taxon>
        <taxon>Glomeraceae</taxon>
        <taxon>Funneliformis</taxon>
    </lineage>
</organism>
<keyword evidence="8" id="KW-1185">Reference proteome</keyword>
<name>A0A9N9NFS6_FUNMO</name>
<dbReference type="PANTHER" id="PTHR12144:SF0">
    <property type="entry name" value="NEGATIVE ELONGATION FACTOR C_D"/>
    <property type="match status" value="1"/>
</dbReference>
<dbReference type="Pfam" id="PF04858">
    <property type="entry name" value="TH1"/>
    <property type="match status" value="1"/>
</dbReference>
<comment type="subcellular location">
    <subcellularLocation>
        <location evidence="1">Nucleus</location>
    </subcellularLocation>
</comment>
<keyword evidence="5" id="KW-0804">Transcription</keyword>
<protein>
    <submittedName>
        <fullName evidence="7">7271_t:CDS:1</fullName>
    </submittedName>
</protein>
<feature type="non-terminal residue" evidence="7">
    <location>
        <position position="1"/>
    </location>
</feature>
<keyword evidence="3" id="KW-0678">Repressor</keyword>
<comment type="similarity">
    <text evidence="2">Belongs to the NELF-D family.</text>
</comment>
<evidence type="ECO:0000256" key="3">
    <source>
        <dbReference type="ARBA" id="ARBA00022491"/>
    </source>
</evidence>
<evidence type="ECO:0000256" key="2">
    <source>
        <dbReference type="ARBA" id="ARBA00005726"/>
    </source>
</evidence>
<comment type="caution">
    <text evidence="7">The sequence shown here is derived from an EMBL/GenBank/DDBJ whole genome shotgun (WGS) entry which is preliminary data.</text>
</comment>
<dbReference type="Proteomes" id="UP000789375">
    <property type="component" value="Unassembled WGS sequence"/>
</dbReference>
<keyword evidence="4" id="KW-0805">Transcription regulation</keyword>
<dbReference type="EMBL" id="CAJVPP010017815">
    <property type="protein sequence ID" value="CAG8733673.1"/>
    <property type="molecule type" value="Genomic_DNA"/>
</dbReference>
<evidence type="ECO:0000256" key="6">
    <source>
        <dbReference type="ARBA" id="ARBA00023242"/>
    </source>
</evidence>
<dbReference type="InterPro" id="IPR006942">
    <property type="entry name" value="TH1"/>
</dbReference>
<evidence type="ECO:0000256" key="5">
    <source>
        <dbReference type="ARBA" id="ARBA00023163"/>
    </source>
</evidence>
<dbReference type="GO" id="GO:0032021">
    <property type="term" value="C:NELF complex"/>
    <property type="evidence" value="ECO:0007669"/>
    <property type="project" value="TreeGrafter"/>
</dbReference>
<keyword evidence="6" id="KW-0539">Nucleus</keyword>
<evidence type="ECO:0000256" key="4">
    <source>
        <dbReference type="ARBA" id="ARBA00023015"/>
    </source>
</evidence>